<gene>
    <name evidence="2" type="ORF">ABID21_004884</name>
</gene>
<comment type="caution">
    <text evidence="2">The sequence shown here is derived from an EMBL/GenBank/DDBJ whole genome shotgun (WGS) entry which is preliminary data.</text>
</comment>
<proteinExistence type="predicted"/>
<reference evidence="2 3" key="1">
    <citation type="submission" date="2024-06" db="EMBL/GenBank/DDBJ databases">
        <title>Genomic Encyclopedia of Type Strains, Phase IV (KMG-IV): sequencing the most valuable type-strain genomes for metagenomic binning, comparative biology and taxonomic classification.</title>
        <authorList>
            <person name="Goeker M."/>
        </authorList>
    </citation>
    <scope>NUCLEOTIDE SEQUENCE [LARGE SCALE GENOMIC DNA]</scope>
    <source>
        <strain evidence="2 3">DSM 105042</strain>
    </source>
</reference>
<organism evidence="2 3">
    <name type="scientific">Pseudorhizobium tarimense</name>
    <dbReference type="NCBI Taxonomy" id="1079109"/>
    <lineage>
        <taxon>Bacteria</taxon>
        <taxon>Pseudomonadati</taxon>
        <taxon>Pseudomonadota</taxon>
        <taxon>Alphaproteobacteria</taxon>
        <taxon>Hyphomicrobiales</taxon>
        <taxon>Rhizobiaceae</taxon>
        <taxon>Rhizobium/Agrobacterium group</taxon>
        <taxon>Pseudorhizobium</taxon>
    </lineage>
</organism>
<evidence type="ECO:0000313" key="3">
    <source>
        <dbReference type="Proteomes" id="UP001549031"/>
    </source>
</evidence>
<keyword evidence="3" id="KW-1185">Reference proteome</keyword>
<dbReference type="Proteomes" id="UP001549031">
    <property type="component" value="Unassembled WGS sequence"/>
</dbReference>
<evidence type="ECO:0000313" key="2">
    <source>
        <dbReference type="EMBL" id="MET3588746.1"/>
    </source>
</evidence>
<dbReference type="EMBL" id="JBEPLJ010000031">
    <property type="protein sequence ID" value="MET3588746.1"/>
    <property type="molecule type" value="Genomic_DNA"/>
</dbReference>
<name>A0ABV2HDY5_9HYPH</name>
<evidence type="ECO:0000256" key="1">
    <source>
        <dbReference type="SAM" id="MobiDB-lite"/>
    </source>
</evidence>
<sequence length="129" mass="14479">MDVTYRATDPAPAPQLPGTIRTFTEAADSYLQHRGCNRFLSPIVEQFNGRLMSDIVPFDIKQMSPALYPTHSASTQNRQAITPARAVFSHAYERGWGPVLRIRNSKEDPPARRKTASQAWLQHSSGELQ</sequence>
<feature type="region of interest" description="Disordered" evidence="1">
    <location>
        <begin position="102"/>
        <end position="129"/>
    </location>
</feature>
<protein>
    <recommendedName>
        <fullName evidence="4">Integrase catalytic domain-containing protein</fullName>
    </recommendedName>
</protein>
<accession>A0ABV2HDY5</accession>
<dbReference type="RefSeq" id="WP_247246507.1">
    <property type="nucleotide sequence ID" value="NZ_JALJRA010000044.1"/>
</dbReference>
<evidence type="ECO:0008006" key="4">
    <source>
        <dbReference type="Google" id="ProtNLM"/>
    </source>
</evidence>
<feature type="compositionally biased region" description="Polar residues" evidence="1">
    <location>
        <begin position="116"/>
        <end position="129"/>
    </location>
</feature>